<dbReference type="OrthoDB" id="448399at2759"/>
<dbReference type="AlphaFoldDB" id="A0A8K0I5I2"/>
<organism evidence="1 2">
    <name type="scientific">Cocos nucifera</name>
    <name type="common">Coconut palm</name>
    <dbReference type="NCBI Taxonomy" id="13894"/>
    <lineage>
        <taxon>Eukaryota</taxon>
        <taxon>Viridiplantae</taxon>
        <taxon>Streptophyta</taxon>
        <taxon>Embryophyta</taxon>
        <taxon>Tracheophyta</taxon>
        <taxon>Spermatophyta</taxon>
        <taxon>Magnoliopsida</taxon>
        <taxon>Liliopsida</taxon>
        <taxon>Arecaceae</taxon>
        <taxon>Arecoideae</taxon>
        <taxon>Cocoseae</taxon>
        <taxon>Attaleinae</taxon>
        <taxon>Cocos</taxon>
    </lineage>
</organism>
<reference evidence="1" key="1">
    <citation type="journal article" date="2017" name="Gigascience">
        <title>The genome draft of coconut (Cocos nucifera).</title>
        <authorList>
            <person name="Xiao Y."/>
            <person name="Xu P."/>
            <person name="Fan H."/>
            <person name="Baudouin L."/>
            <person name="Xia W."/>
            <person name="Bocs S."/>
            <person name="Xu J."/>
            <person name="Li Q."/>
            <person name="Guo A."/>
            <person name="Zhou L."/>
            <person name="Li J."/>
            <person name="Wu Y."/>
            <person name="Ma Z."/>
            <person name="Armero A."/>
            <person name="Issali A.E."/>
            <person name="Liu N."/>
            <person name="Peng M."/>
            <person name="Yang Y."/>
        </authorList>
    </citation>
    <scope>NUCLEOTIDE SEQUENCE</scope>
    <source>
        <tissue evidence="1">Spear leaf of Hainan Tall coconut</tissue>
    </source>
</reference>
<name>A0A8K0I5I2_COCNU</name>
<dbReference type="Proteomes" id="UP000797356">
    <property type="component" value="Chromosome 4"/>
</dbReference>
<evidence type="ECO:0000313" key="2">
    <source>
        <dbReference type="Proteomes" id="UP000797356"/>
    </source>
</evidence>
<dbReference type="EMBL" id="CM017875">
    <property type="protein sequence ID" value="KAG1338221.1"/>
    <property type="molecule type" value="Genomic_DNA"/>
</dbReference>
<evidence type="ECO:0000313" key="1">
    <source>
        <dbReference type="EMBL" id="KAG1338221.1"/>
    </source>
</evidence>
<gene>
    <name evidence="1" type="ORF">COCNU_04G005270</name>
</gene>
<reference evidence="1" key="2">
    <citation type="submission" date="2019-07" db="EMBL/GenBank/DDBJ databases">
        <authorList>
            <person name="Yang Y."/>
            <person name="Bocs S."/>
            <person name="Baudouin L."/>
        </authorList>
    </citation>
    <scope>NUCLEOTIDE SEQUENCE</scope>
    <source>
        <tissue evidence="1">Spear leaf of Hainan Tall coconut</tissue>
    </source>
</reference>
<keyword evidence="2" id="KW-1185">Reference proteome</keyword>
<protein>
    <submittedName>
        <fullName evidence="1">Putative zinc finger protein VAR3, chloroplastic</fullName>
    </submittedName>
</protein>
<comment type="caution">
    <text evidence="1">The sequence shown here is derived from an EMBL/GenBank/DDBJ whole genome shotgun (WGS) entry which is preliminary data.</text>
</comment>
<proteinExistence type="predicted"/>
<sequence>MGGASKLLMLLSIPFPLIYPRPSALRLARHSSVHLASFSSVAAASSHRRLIPSAPRPRPGFSVRAAEEVHTQAVAREGYGEPLVSPSNSRPGHPWLEWSKLVDYLVARGYSDRRDSVAAGDDDDSFLDQKGLSEEFVKAAEACLAFARDRPDLLR</sequence>
<accession>A0A8K0I5I2</accession>